<dbReference type="RefSeq" id="WP_187723505.1">
    <property type="nucleotide sequence ID" value="NZ_CP060783.1"/>
</dbReference>
<dbReference type="AlphaFoldDB" id="A0A7H0GHQ9"/>
<accession>A0A7H0GHQ9</accession>
<proteinExistence type="predicted"/>
<sequence>MDDGLHLMETGFMGIWIVGLADDLWLGRLAGWSGQRNSHGFVDGLTHEDTAWVKLRLRSK</sequence>
<keyword evidence="2" id="KW-1185">Reference proteome</keyword>
<protein>
    <submittedName>
        <fullName evidence="1">Uncharacterized protein</fullName>
    </submittedName>
</protein>
<dbReference type="EMBL" id="CP060783">
    <property type="protein sequence ID" value="QNP47825.1"/>
    <property type="molecule type" value="Genomic_DNA"/>
</dbReference>
<gene>
    <name evidence="1" type="ORF">H9K75_16965</name>
</gene>
<organism evidence="1 2">
    <name type="scientific">Diaphorobacter aerolatus</name>
    <dbReference type="NCBI Taxonomy" id="1288495"/>
    <lineage>
        <taxon>Bacteria</taxon>
        <taxon>Pseudomonadati</taxon>
        <taxon>Pseudomonadota</taxon>
        <taxon>Betaproteobacteria</taxon>
        <taxon>Burkholderiales</taxon>
        <taxon>Comamonadaceae</taxon>
        <taxon>Diaphorobacter</taxon>
    </lineage>
</organism>
<dbReference type="Proteomes" id="UP000516028">
    <property type="component" value="Chromosome"/>
</dbReference>
<name>A0A7H0GHQ9_9BURK</name>
<dbReference type="KEGG" id="daer:H9K75_16965"/>
<reference evidence="1 2" key="1">
    <citation type="submission" date="2020-08" db="EMBL/GenBank/DDBJ databases">
        <title>Genome sequence of Diaphorobacter aerolatus KACC 16536T.</title>
        <authorList>
            <person name="Hyun D.-W."/>
            <person name="Bae J.-W."/>
        </authorList>
    </citation>
    <scope>NUCLEOTIDE SEQUENCE [LARGE SCALE GENOMIC DNA]</scope>
    <source>
        <strain evidence="1 2">KACC 16536</strain>
    </source>
</reference>
<evidence type="ECO:0000313" key="2">
    <source>
        <dbReference type="Proteomes" id="UP000516028"/>
    </source>
</evidence>
<evidence type="ECO:0000313" key="1">
    <source>
        <dbReference type="EMBL" id="QNP47825.1"/>
    </source>
</evidence>